<dbReference type="SMART" id="SM00066">
    <property type="entry name" value="GAL4"/>
    <property type="match status" value="1"/>
</dbReference>
<evidence type="ECO:0000256" key="3">
    <source>
        <dbReference type="ARBA" id="ARBA00023163"/>
    </source>
</evidence>
<evidence type="ECO:0000256" key="2">
    <source>
        <dbReference type="ARBA" id="ARBA00023125"/>
    </source>
</evidence>
<dbReference type="CDD" id="cd12148">
    <property type="entry name" value="fungal_TF_MHR"/>
    <property type="match status" value="1"/>
</dbReference>
<organism evidence="6 7">
    <name type="scientific">Talaromyces rugulosus</name>
    <name type="common">Penicillium rugulosum</name>
    <dbReference type="NCBI Taxonomy" id="121627"/>
    <lineage>
        <taxon>Eukaryota</taxon>
        <taxon>Fungi</taxon>
        <taxon>Dikarya</taxon>
        <taxon>Ascomycota</taxon>
        <taxon>Pezizomycotina</taxon>
        <taxon>Eurotiomycetes</taxon>
        <taxon>Eurotiomycetidae</taxon>
        <taxon>Eurotiales</taxon>
        <taxon>Trichocomaceae</taxon>
        <taxon>Talaromyces</taxon>
        <taxon>Talaromyces sect. Islandici</taxon>
    </lineage>
</organism>
<dbReference type="GO" id="GO:0003677">
    <property type="term" value="F:DNA binding"/>
    <property type="evidence" value="ECO:0007669"/>
    <property type="project" value="UniProtKB-KW"/>
</dbReference>
<keyword evidence="2" id="KW-0238">DNA-binding</keyword>
<dbReference type="EMBL" id="CP055901">
    <property type="protein sequence ID" value="QKX60536.1"/>
    <property type="molecule type" value="Genomic_DNA"/>
</dbReference>
<dbReference type="CDD" id="cd00067">
    <property type="entry name" value="GAL4"/>
    <property type="match status" value="1"/>
</dbReference>
<dbReference type="Proteomes" id="UP000509510">
    <property type="component" value="Chromosome IV"/>
</dbReference>
<keyword evidence="4" id="KW-0539">Nucleus</keyword>
<sequence length="668" mass="75806">MDDPLHRMPKTRKVRKGTRSCWECKRRKVRCSLSSSSDNAAICVACRRRRTPCVGQEFFEDSAPSTPASLMARTSPVHSTESSGLLTPISCSSVIEETRLFPHSHKYADISRKLHDVLPSRHDMEIIWKASSLWPLIMSQMDTRPRSDFVTDEEQLRREFANLPEKDAHPTTIGRYLLLLTHVLQEIRDTNRNFAISEPVPTVINRILSAVNSLLLSNECLSGSIEGIRCILLEGMHHANNGNARLAWLRFRRALNLGQLLGIDRLDSPILAGSSNSTQSLKSQYLWFRVVYFDSFYSMILGVPQGCADPTTRSKFPFAHLSGLTPLERTHVQVVIRIIERDRRFSFAEEFEITRDINNQLLEGARDLPSTFWLPFSPDATSNDRLSPDAECKEIMKLVDVLNHFTLLTQLHLPYILYPSPRNTSYDYSKSACAHATREILLRFTMLLNVKRIQFYCKRIDYFVLIAATTLLLIYLDDHSQSDKTSHFTLTEHQRLSDRAIIKRTLSLLENYSSEGFEESHGKGLNLLLCLLSLEADAAAGQAFFVLADMNKDHHHQQQKNARDFDNQSTGNTKDSVAINLPYLGVVKITRQAGNRPETTDSSQLVYPSNDNLVSSPETGNILSNTYSHQDLGTTTHLDWLSFPDLDLAFFDSLVTGENMDLLTRNQL</sequence>
<dbReference type="GeneID" id="55995171"/>
<dbReference type="InterPro" id="IPR036864">
    <property type="entry name" value="Zn2-C6_fun-type_DNA-bd_sf"/>
</dbReference>
<dbReference type="RefSeq" id="XP_035346712.1">
    <property type="nucleotide sequence ID" value="XM_035490819.1"/>
</dbReference>
<evidence type="ECO:0000259" key="5">
    <source>
        <dbReference type="PROSITE" id="PS00463"/>
    </source>
</evidence>
<name>A0A7H8R341_TALRU</name>
<dbReference type="OrthoDB" id="5392779at2759"/>
<feature type="domain" description="Zn(2)-C6 fungal-type" evidence="5">
    <location>
        <begin position="20"/>
        <end position="53"/>
    </location>
</feature>
<evidence type="ECO:0000256" key="4">
    <source>
        <dbReference type="ARBA" id="ARBA00023242"/>
    </source>
</evidence>
<dbReference type="KEGG" id="trg:TRUGW13939_07681"/>
<gene>
    <name evidence="6" type="ORF">TRUGW13939_07681</name>
</gene>
<proteinExistence type="predicted"/>
<reference evidence="7" key="1">
    <citation type="submission" date="2020-06" db="EMBL/GenBank/DDBJ databases">
        <title>A chromosome-scale genome assembly of Talaromyces rugulosus W13939.</title>
        <authorList>
            <person name="Wang B."/>
            <person name="Guo L."/>
            <person name="Ye K."/>
            <person name="Wang L."/>
        </authorList>
    </citation>
    <scope>NUCLEOTIDE SEQUENCE [LARGE SCALE GENOMIC DNA]</scope>
    <source>
        <strain evidence="7">W13939</strain>
    </source>
</reference>
<dbReference type="PANTHER" id="PTHR47840">
    <property type="entry name" value="ZN(II)2CYS6 TRANSCRIPTION FACTOR (EUROFUNG)-RELATED"/>
    <property type="match status" value="1"/>
</dbReference>
<evidence type="ECO:0000313" key="7">
    <source>
        <dbReference type="Proteomes" id="UP000509510"/>
    </source>
</evidence>
<dbReference type="Gene3D" id="4.10.240.10">
    <property type="entry name" value="Zn(2)-C6 fungal-type DNA-binding domain"/>
    <property type="match status" value="1"/>
</dbReference>
<dbReference type="PANTHER" id="PTHR47840:SF1">
    <property type="entry name" value="ZN(II)2CYS6 TRANSCRIPTION FACTOR (EUROFUNG)"/>
    <property type="match status" value="1"/>
</dbReference>
<evidence type="ECO:0000313" key="6">
    <source>
        <dbReference type="EMBL" id="QKX60536.1"/>
    </source>
</evidence>
<evidence type="ECO:0000256" key="1">
    <source>
        <dbReference type="ARBA" id="ARBA00023015"/>
    </source>
</evidence>
<protein>
    <recommendedName>
        <fullName evidence="5">Zn(2)-C6 fungal-type domain-containing protein</fullName>
    </recommendedName>
</protein>
<keyword evidence="7" id="KW-1185">Reference proteome</keyword>
<dbReference type="InterPro" id="IPR001138">
    <property type="entry name" value="Zn2Cys6_DnaBD"/>
</dbReference>
<dbReference type="SUPFAM" id="SSF57701">
    <property type="entry name" value="Zn2/Cys6 DNA-binding domain"/>
    <property type="match status" value="1"/>
</dbReference>
<accession>A0A7H8R341</accession>
<keyword evidence="1" id="KW-0805">Transcription regulation</keyword>
<dbReference type="GO" id="GO:0008270">
    <property type="term" value="F:zinc ion binding"/>
    <property type="evidence" value="ECO:0007669"/>
    <property type="project" value="InterPro"/>
</dbReference>
<dbReference type="AlphaFoldDB" id="A0A7H8R341"/>
<dbReference type="PROSITE" id="PS00463">
    <property type="entry name" value="ZN2_CY6_FUNGAL_1"/>
    <property type="match status" value="1"/>
</dbReference>
<keyword evidence="3" id="KW-0804">Transcription</keyword>
<dbReference type="GO" id="GO:0000981">
    <property type="term" value="F:DNA-binding transcription factor activity, RNA polymerase II-specific"/>
    <property type="evidence" value="ECO:0007669"/>
    <property type="project" value="InterPro"/>
</dbReference>